<dbReference type="PANTHER" id="PTHR48081:SF33">
    <property type="entry name" value="KYNURENINE FORMAMIDASE"/>
    <property type="match status" value="1"/>
</dbReference>
<comment type="domain">
    <text evidence="3">The main chain amide nitrogen atoms of the second glycine and its adjacent residue in the HGGXW motif define the oxyanion hole, and stabilize the oxyanion that forms during the nucleophilic attack by the catalytic serine during substrate cleavage.</text>
</comment>
<comment type="pathway">
    <text evidence="3">Amino-acid degradation; L-tryptophan degradation via kynurenine pathway; L-kynurenine from L-tryptophan: step 2/2.</text>
</comment>
<evidence type="ECO:0000256" key="1">
    <source>
        <dbReference type="ARBA" id="ARBA00022801"/>
    </source>
</evidence>
<dbReference type="GO" id="GO:0004061">
    <property type="term" value="F:arylformamidase activity"/>
    <property type="evidence" value="ECO:0007669"/>
    <property type="project" value="UniProtKB-UniRule"/>
</dbReference>
<dbReference type="InterPro" id="IPR050300">
    <property type="entry name" value="GDXG_lipolytic_enzyme"/>
</dbReference>
<dbReference type="SUPFAM" id="SSF53474">
    <property type="entry name" value="alpha/beta-Hydrolases"/>
    <property type="match status" value="1"/>
</dbReference>
<comment type="function">
    <text evidence="3">Catalyzes the hydrolysis of N-formyl-L-kynurenine to L-kynurenine, the second step in the kynurenine pathway of tryptophan degradation. Kynurenine may be further oxidized to nicotinic acid, NAD(H) and NADP(H). Required for elimination of toxic metabolites.</text>
</comment>
<dbReference type="AlphaFoldDB" id="A0A6H0XRG0"/>
<reference evidence="5 6" key="1">
    <citation type="journal article" date="2016" name="Sci. Rep.">
        <title>Peltaster fructicola genome reveals evolution from an invasive phytopathogen to an ectophytic parasite.</title>
        <authorList>
            <person name="Xu C."/>
            <person name="Chen H."/>
            <person name="Gleason M.L."/>
            <person name="Xu J.R."/>
            <person name="Liu H."/>
            <person name="Zhang R."/>
            <person name="Sun G."/>
        </authorList>
    </citation>
    <scope>NUCLEOTIDE SEQUENCE [LARGE SCALE GENOMIC DNA]</scope>
    <source>
        <strain evidence="5 6">LNHT1506</strain>
    </source>
</reference>
<feature type="short sequence motif" description="HGGXW" evidence="3">
    <location>
        <begin position="80"/>
        <end position="84"/>
    </location>
</feature>
<evidence type="ECO:0000313" key="6">
    <source>
        <dbReference type="Proteomes" id="UP000503462"/>
    </source>
</evidence>
<keyword evidence="6" id="KW-1185">Reference proteome</keyword>
<protein>
    <recommendedName>
        <fullName evidence="3">Kynurenine formamidase</fullName>
        <shortName evidence="3">KFA</shortName>
        <shortName evidence="3">KFase</shortName>
        <ecNumber evidence="3">3.5.1.9</ecNumber>
    </recommendedName>
    <alternativeName>
        <fullName evidence="3">Arylformamidase</fullName>
    </alternativeName>
    <alternativeName>
        <fullName evidence="3">N-formylkynurenine formamidase</fullName>
        <shortName evidence="3">FKF</shortName>
    </alternativeName>
</protein>
<dbReference type="HAMAP" id="MF_03014">
    <property type="entry name" value="KFase"/>
    <property type="match status" value="1"/>
</dbReference>
<name>A0A6H0XRG0_9PEZI</name>
<dbReference type="OrthoDB" id="420264at2759"/>
<dbReference type="InterPro" id="IPR027519">
    <property type="entry name" value="KFase_ver/fungi-typ"/>
</dbReference>
<evidence type="ECO:0000256" key="3">
    <source>
        <dbReference type="HAMAP-Rule" id="MF_03014"/>
    </source>
</evidence>
<comment type="catalytic activity">
    <reaction evidence="3">
        <text>N-formyl-L-kynurenine + H2O = L-kynurenine + formate + H(+)</text>
        <dbReference type="Rhea" id="RHEA:13009"/>
        <dbReference type="ChEBI" id="CHEBI:15377"/>
        <dbReference type="ChEBI" id="CHEBI:15378"/>
        <dbReference type="ChEBI" id="CHEBI:15740"/>
        <dbReference type="ChEBI" id="CHEBI:57959"/>
        <dbReference type="ChEBI" id="CHEBI:58629"/>
        <dbReference type="EC" id="3.5.1.9"/>
    </reaction>
</comment>
<evidence type="ECO:0000256" key="4">
    <source>
        <dbReference type="SAM" id="MobiDB-lite"/>
    </source>
</evidence>
<feature type="compositionally biased region" description="Basic and acidic residues" evidence="4">
    <location>
        <begin position="135"/>
        <end position="148"/>
    </location>
</feature>
<comment type="subunit">
    <text evidence="3">Homodimer.</text>
</comment>
<keyword evidence="1 3" id="KW-0378">Hydrolase</keyword>
<feature type="active site" description="Nucleophile" evidence="3">
    <location>
        <position position="178"/>
    </location>
</feature>
<evidence type="ECO:0000313" key="5">
    <source>
        <dbReference type="EMBL" id="QIW97351.1"/>
    </source>
</evidence>
<dbReference type="GO" id="GO:0034354">
    <property type="term" value="P:'de novo' NAD+ biosynthetic process from L-tryptophan"/>
    <property type="evidence" value="ECO:0007669"/>
    <property type="project" value="UniProtKB-UniRule"/>
</dbReference>
<organism evidence="5 6">
    <name type="scientific">Peltaster fructicola</name>
    <dbReference type="NCBI Taxonomy" id="286661"/>
    <lineage>
        <taxon>Eukaryota</taxon>
        <taxon>Fungi</taxon>
        <taxon>Dikarya</taxon>
        <taxon>Ascomycota</taxon>
        <taxon>Pezizomycotina</taxon>
        <taxon>Dothideomycetes</taxon>
        <taxon>Dothideomycetes incertae sedis</taxon>
        <taxon>Peltaster</taxon>
    </lineage>
</organism>
<dbReference type="GO" id="GO:0019441">
    <property type="term" value="P:L-tryptophan catabolic process to kynurenine"/>
    <property type="evidence" value="ECO:0007669"/>
    <property type="project" value="UniProtKB-UniRule"/>
</dbReference>
<dbReference type="EMBL" id="CP051140">
    <property type="protein sequence ID" value="QIW97351.1"/>
    <property type="molecule type" value="Genomic_DNA"/>
</dbReference>
<dbReference type="UniPathway" id="UPA00333">
    <property type="reaction ID" value="UER00454"/>
</dbReference>
<comment type="similarity">
    <text evidence="3">Belongs to the kynurenine formamidase family.</text>
</comment>
<dbReference type="Gene3D" id="3.40.50.1820">
    <property type="entry name" value="alpha/beta hydrolase"/>
    <property type="match status" value="1"/>
</dbReference>
<feature type="region of interest" description="Disordered" evidence="4">
    <location>
        <begin position="127"/>
        <end position="148"/>
    </location>
</feature>
<evidence type="ECO:0000256" key="2">
    <source>
        <dbReference type="ARBA" id="ARBA00023079"/>
    </source>
</evidence>
<keyword evidence="2 3" id="KW-0823">Tryptophan catabolism</keyword>
<dbReference type="EC" id="3.5.1.9" evidence="3"/>
<sequence length="340" mass="37452">MSSSNVPVQWQAYEVKAPALTSAVPVIAAIDIPYISGGHRFQTLSLYAPTTAETKALIGQPAIKLPTRKDAAPRIHVHIHGGAWRDPDLTSRSIEAAAAHALRDGSNDLIDMIVSINYTLSPFPTHPTSPYDPIQDNHSDPAREAQHPQHVDDVLHAFNLLRTQYGLNDRSFILSGHSCGACLAFQSILKPPTWWGSTLQRPPTPAALVGFNGLYDLVELVQGLGPTHKNMREDYEGFQSIAFGKDKSRWPNSSPARFDVDEISARLTAGEVPLLVLLDQSPNDQLVPMNQTQRLELQLSLVEGLEIMKGTRCVGTHAAPWEQGDMIWETIKDVLKVLRK</sequence>
<dbReference type="PANTHER" id="PTHR48081">
    <property type="entry name" value="AB HYDROLASE SUPERFAMILY PROTEIN C4A8.06C"/>
    <property type="match status" value="1"/>
</dbReference>
<accession>A0A6H0XRG0</accession>
<dbReference type="Proteomes" id="UP000503462">
    <property type="component" value="Chromosome 2"/>
</dbReference>
<dbReference type="InterPro" id="IPR029058">
    <property type="entry name" value="AB_hydrolase_fold"/>
</dbReference>
<proteinExistence type="inferred from homology"/>
<feature type="active site" evidence="3">
    <location>
        <position position="284"/>
    </location>
</feature>
<feature type="active site" evidence="3">
    <location>
        <position position="317"/>
    </location>
</feature>
<gene>
    <name evidence="5" type="ORF">AMS68_002869</name>
</gene>